<accession>A0A9Q3E6A2</accession>
<dbReference type="EMBL" id="AVOT02025497">
    <property type="protein sequence ID" value="MBW0516810.1"/>
    <property type="molecule type" value="Genomic_DNA"/>
</dbReference>
<sequence length="148" mass="17391">MSQFEFHTQQSLDDFKRINERLQRNAILKEATIKDIQEGCSQLRKISEENNKRLSQVFEEQHHCKGDRECLDQEINKLFNFYQNMKPQPEGQALENPYHQEEIKPVSVLVNKARSPSQCQDDYNMSYSEKETLKQLPKASIWPKSSGT</sequence>
<gene>
    <name evidence="2" type="ORF">O181_056525</name>
</gene>
<evidence type="ECO:0000256" key="1">
    <source>
        <dbReference type="SAM" id="MobiDB-lite"/>
    </source>
</evidence>
<reference evidence="2" key="1">
    <citation type="submission" date="2021-03" db="EMBL/GenBank/DDBJ databases">
        <title>Draft genome sequence of rust myrtle Austropuccinia psidii MF-1, a brazilian biotype.</title>
        <authorList>
            <person name="Quecine M.C."/>
            <person name="Pachon D.M.R."/>
            <person name="Bonatelli M.L."/>
            <person name="Correr F.H."/>
            <person name="Franceschini L.M."/>
            <person name="Leite T.F."/>
            <person name="Margarido G.R.A."/>
            <person name="Almeida C.A."/>
            <person name="Ferrarezi J.A."/>
            <person name="Labate C.A."/>
        </authorList>
    </citation>
    <scope>NUCLEOTIDE SEQUENCE</scope>
    <source>
        <strain evidence="2">MF-1</strain>
    </source>
</reference>
<protein>
    <submittedName>
        <fullName evidence="2">Uncharacterized protein</fullName>
    </submittedName>
</protein>
<keyword evidence="3" id="KW-1185">Reference proteome</keyword>
<comment type="caution">
    <text evidence="2">The sequence shown here is derived from an EMBL/GenBank/DDBJ whole genome shotgun (WGS) entry which is preliminary data.</text>
</comment>
<proteinExistence type="predicted"/>
<name>A0A9Q3E6A2_9BASI</name>
<dbReference type="Proteomes" id="UP000765509">
    <property type="component" value="Unassembled WGS sequence"/>
</dbReference>
<dbReference type="AlphaFoldDB" id="A0A9Q3E6A2"/>
<evidence type="ECO:0000313" key="3">
    <source>
        <dbReference type="Proteomes" id="UP000765509"/>
    </source>
</evidence>
<organism evidence="2 3">
    <name type="scientific">Austropuccinia psidii MF-1</name>
    <dbReference type="NCBI Taxonomy" id="1389203"/>
    <lineage>
        <taxon>Eukaryota</taxon>
        <taxon>Fungi</taxon>
        <taxon>Dikarya</taxon>
        <taxon>Basidiomycota</taxon>
        <taxon>Pucciniomycotina</taxon>
        <taxon>Pucciniomycetes</taxon>
        <taxon>Pucciniales</taxon>
        <taxon>Sphaerophragmiaceae</taxon>
        <taxon>Austropuccinia</taxon>
    </lineage>
</organism>
<evidence type="ECO:0000313" key="2">
    <source>
        <dbReference type="EMBL" id="MBW0516810.1"/>
    </source>
</evidence>
<feature type="region of interest" description="Disordered" evidence="1">
    <location>
        <begin position="128"/>
        <end position="148"/>
    </location>
</feature>